<gene>
    <name evidence="1" type="ORF">CISIN_1g035810mg</name>
</gene>
<keyword evidence="2" id="KW-1185">Reference proteome</keyword>
<name>A0A067D8B9_CITSI</name>
<sequence>MSSNINKPSQFSYGSSTELFSINSAAVFLMDYDDEQTLRFLRLGDFSVVLVMQKCSPIMMITCTVGELQWPITKDAPVIRVHTRGFGFAMLGLLYGLQFSSSCQEAMMDTLETIFMKFADYKHLRRGEVDGYPWEDNEPNLWAKSRRNIEKIANKALSRFGQVPGKSPSGVGNQGSGLLKVLRTSAATKMVSNAILTGSLRSKHIDIQDMRPRDKCDNENVGAIYQQAFPSISVFSNLVEAVEIAWLISSGNSHLLKEKKNGELKVLVGFQIWRLNQEGIVAFMEKLISRPTSL</sequence>
<evidence type="ECO:0000313" key="1">
    <source>
        <dbReference type="EMBL" id="KDO39209.1"/>
    </source>
</evidence>
<evidence type="ECO:0008006" key="3">
    <source>
        <dbReference type="Google" id="ProtNLM"/>
    </source>
</evidence>
<proteinExistence type="predicted"/>
<evidence type="ECO:0000313" key="2">
    <source>
        <dbReference type="Proteomes" id="UP000027120"/>
    </source>
</evidence>
<organism evidence="1 2">
    <name type="scientific">Citrus sinensis</name>
    <name type="common">Sweet orange</name>
    <name type="synonym">Citrus aurantium var. sinensis</name>
    <dbReference type="NCBI Taxonomy" id="2711"/>
    <lineage>
        <taxon>Eukaryota</taxon>
        <taxon>Viridiplantae</taxon>
        <taxon>Streptophyta</taxon>
        <taxon>Embryophyta</taxon>
        <taxon>Tracheophyta</taxon>
        <taxon>Spermatophyta</taxon>
        <taxon>Magnoliopsida</taxon>
        <taxon>eudicotyledons</taxon>
        <taxon>Gunneridae</taxon>
        <taxon>Pentapetalae</taxon>
        <taxon>rosids</taxon>
        <taxon>malvids</taxon>
        <taxon>Sapindales</taxon>
        <taxon>Rutaceae</taxon>
        <taxon>Aurantioideae</taxon>
        <taxon>Citrus</taxon>
    </lineage>
</organism>
<accession>A0A067D8B9</accession>
<dbReference type="AlphaFoldDB" id="A0A067D8B9"/>
<reference evidence="1 2" key="1">
    <citation type="submission" date="2014-04" db="EMBL/GenBank/DDBJ databases">
        <authorList>
            <consortium name="International Citrus Genome Consortium"/>
            <person name="Gmitter F."/>
            <person name="Chen C."/>
            <person name="Farmerie W."/>
            <person name="Harkins T."/>
            <person name="Desany B."/>
            <person name="Mohiuddin M."/>
            <person name="Kodira C."/>
            <person name="Borodovsky M."/>
            <person name="Lomsadze A."/>
            <person name="Burns P."/>
            <person name="Jenkins J."/>
            <person name="Prochnik S."/>
            <person name="Shu S."/>
            <person name="Chapman J."/>
            <person name="Pitluck S."/>
            <person name="Schmutz J."/>
            <person name="Rokhsar D."/>
        </authorList>
    </citation>
    <scope>NUCLEOTIDE SEQUENCE</scope>
</reference>
<dbReference type="PANTHER" id="PTHR21068">
    <property type="entry name" value="SPARTIN"/>
    <property type="match status" value="1"/>
</dbReference>
<dbReference type="Proteomes" id="UP000027120">
    <property type="component" value="Unassembled WGS sequence"/>
</dbReference>
<dbReference type="InterPro" id="IPR045036">
    <property type="entry name" value="Spartin-like"/>
</dbReference>
<dbReference type="EMBL" id="KK786842">
    <property type="protein sequence ID" value="KDO39209.1"/>
    <property type="molecule type" value="Genomic_DNA"/>
</dbReference>
<dbReference type="GO" id="GO:0005886">
    <property type="term" value="C:plasma membrane"/>
    <property type="evidence" value="ECO:0000318"/>
    <property type="project" value="GO_Central"/>
</dbReference>
<dbReference type="PANTHER" id="PTHR21068:SF49">
    <property type="entry name" value="SENESCENCE DOMAIN-CONTAINING PROTEIN"/>
    <property type="match status" value="1"/>
</dbReference>
<protein>
    <recommendedName>
        <fullName evidence="3">Senescence domain-containing protein</fullName>
    </recommendedName>
</protein>